<dbReference type="Ensembl" id="ENSOMET00000023347.1">
    <property type="protein sequence ID" value="ENSOMEP00000015194.1"/>
    <property type="gene ID" value="ENSOMEG00000016736.1"/>
</dbReference>
<dbReference type="Proteomes" id="UP000261560">
    <property type="component" value="Unplaced"/>
</dbReference>
<accession>A0A3B3CC58</accession>
<keyword evidence="2" id="KW-1185">Reference proteome</keyword>
<evidence type="ECO:0000313" key="1">
    <source>
        <dbReference type="Ensembl" id="ENSOMEP00000015194.1"/>
    </source>
</evidence>
<reference evidence="1" key="2">
    <citation type="submission" date="2025-09" db="UniProtKB">
        <authorList>
            <consortium name="Ensembl"/>
        </authorList>
    </citation>
    <scope>IDENTIFICATION</scope>
</reference>
<organism evidence="1 2">
    <name type="scientific">Oryzias melastigma</name>
    <name type="common">Marine medaka</name>
    <dbReference type="NCBI Taxonomy" id="30732"/>
    <lineage>
        <taxon>Eukaryota</taxon>
        <taxon>Metazoa</taxon>
        <taxon>Chordata</taxon>
        <taxon>Craniata</taxon>
        <taxon>Vertebrata</taxon>
        <taxon>Euteleostomi</taxon>
        <taxon>Actinopterygii</taxon>
        <taxon>Neopterygii</taxon>
        <taxon>Teleostei</taxon>
        <taxon>Neoteleostei</taxon>
        <taxon>Acanthomorphata</taxon>
        <taxon>Ovalentaria</taxon>
        <taxon>Atherinomorphae</taxon>
        <taxon>Beloniformes</taxon>
        <taxon>Adrianichthyidae</taxon>
        <taxon>Oryziinae</taxon>
        <taxon>Oryzias</taxon>
    </lineage>
</organism>
<reference evidence="1" key="1">
    <citation type="submission" date="2025-08" db="UniProtKB">
        <authorList>
            <consortium name="Ensembl"/>
        </authorList>
    </citation>
    <scope>IDENTIFICATION</scope>
</reference>
<protein>
    <submittedName>
        <fullName evidence="1">Uncharacterized protein</fullName>
    </submittedName>
</protein>
<dbReference type="GeneTree" id="ENSGT01140000282895"/>
<sequence>MSVLKEITRRKNYAFATLCSLFHSCCTENKEQGLLYSCIYDSLVHGLTLPRGISVKKKENTFSSGLVFWKSHPDISLLTLAPTSLLFALSLLTCDSAMSALSSASSSSCCSFRSLARFALACRSVYPGLQLLDLLFATFHGDLLGFIQAVLQVLDGLLHILLHALQVRAGVLLLLQLLRHHGGSFVPAAGLRLQGALQSVHHSLMVALGLIHLLVFLRHLPLNVCLHLVKLQLSS</sequence>
<dbReference type="PaxDb" id="30732-ENSOMEP00000015194"/>
<name>A0A3B3CC58_ORYME</name>
<dbReference type="AlphaFoldDB" id="A0A3B3CC58"/>
<evidence type="ECO:0000313" key="2">
    <source>
        <dbReference type="Proteomes" id="UP000261560"/>
    </source>
</evidence>
<proteinExistence type="predicted"/>